<evidence type="ECO:0000313" key="2">
    <source>
        <dbReference type="Proteomes" id="UP000245618"/>
    </source>
</evidence>
<accession>A0A2U1JKQ2</accession>
<comment type="caution">
    <text evidence="1">The sequence shown here is derived from an EMBL/GenBank/DDBJ whole genome shotgun (WGS) entry which is preliminary data.</text>
</comment>
<gene>
    <name evidence="1" type="ORF">DB891_16660</name>
</gene>
<evidence type="ECO:0000313" key="1">
    <source>
        <dbReference type="EMBL" id="PWA05751.1"/>
    </source>
</evidence>
<proteinExistence type="predicted"/>
<protein>
    <submittedName>
        <fullName evidence="1">Uncharacterized protein</fullName>
    </submittedName>
</protein>
<reference evidence="1 2" key="1">
    <citation type="submission" date="2018-04" db="EMBL/GenBank/DDBJ databases">
        <title>Flavobacterium sp. nov., isolated from glacier ice.</title>
        <authorList>
            <person name="Liu Q."/>
            <person name="Xin Y.-H."/>
        </authorList>
    </citation>
    <scope>NUCLEOTIDE SEQUENCE [LARGE SCALE GENOMIC DNA]</scope>
    <source>
        <strain evidence="1 2">LB2P30</strain>
    </source>
</reference>
<dbReference type="AlphaFoldDB" id="A0A2U1JKQ2"/>
<dbReference type="OrthoDB" id="705436at2"/>
<keyword evidence="2" id="KW-1185">Reference proteome</keyword>
<sequence>MKKLFLISVLLITINVLGQIKPEKVNGLKIENQEAVFKNDTIIKVVYKKEIENNKKPAYFINGELTNESILRTINPNEIATVNVEKKNIEIENVKYHEQLYIITKSTYNPKLISLNNLKAKYTNLKKNSTVFKIDHNIINADYDNFIVDEKFILKIIVEKFENKNEKLNVNFINLITKSEENIKKSKEIILRGKDEFAVNK</sequence>
<dbReference type="EMBL" id="QCZH01000032">
    <property type="protein sequence ID" value="PWA05751.1"/>
    <property type="molecule type" value="Genomic_DNA"/>
</dbReference>
<dbReference type="RefSeq" id="WP_116764711.1">
    <property type="nucleotide sequence ID" value="NZ_QCZH01000032.1"/>
</dbReference>
<organism evidence="1 2">
    <name type="scientific">Flavobacterium laiguense</name>
    <dbReference type="NCBI Taxonomy" id="2169409"/>
    <lineage>
        <taxon>Bacteria</taxon>
        <taxon>Pseudomonadati</taxon>
        <taxon>Bacteroidota</taxon>
        <taxon>Flavobacteriia</taxon>
        <taxon>Flavobacteriales</taxon>
        <taxon>Flavobacteriaceae</taxon>
        <taxon>Flavobacterium</taxon>
    </lineage>
</organism>
<dbReference type="Proteomes" id="UP000245618">
    <property type="component" value="Unassembled WGS sequence"/>
</dbReference>
<name>A0A2U1JKQ2_9FLAO</name>